<organism evidence="1 2">
    <name type="scientific">Pristionchus pacificus</name>
    <name type="common">Parasitic nematode worm</name>
    <dbReference type="NCBI Taxonomy" id="54126"/>
    <lineage>
        <taxon>Eukaryota</taxon>
        <taxon>Metazoa</taxon>
        <taxon>Ecdysozoa</taxon>
        <taxon>Nematoda</taxon>
        <taxon>Chromadorea</taxon>
        <taxon>Rhabditida</taxon>
        <taxon>Rhabditina</taxon>
        <taxon>Diplogasteromorpha</taxon>
        <taxon>Diplogasteroidea</taxon>
        <taxon>Neodiplogasteridae</taxon>
        <taxon>Pristionchus</taxon>
    </lineage>
</organism>
<dbReference type="AlphaFoldDB" id="A0A2A6C7Q8"/>
<accession>A0A8R1UKR0</accession>
<evidence type="ECO:0000313" key="1">
    <source>
        <dbReference type="EnsemblMetazoa" id="PPA34694.1"/>
    </source>
</evidence>
<dbReference type="EnsemblMetazoa" id="PPA34694.1">
    <property type="protein sequence ID" value="PPA34694.1"/>
    <property type="gene ID" value="WBGene00273063"/>
</dbReference>
<reference evidence="1" key="2">
    <citation type="submission" date="2022-06" db="UniProtKB">
        <authorList>
            <consortium name="EnsemblMetazoa"/>
        </authorList>
    </citation>
    <scope>IDENTIFICATION</scope>
    <source>
        <strain evidence="1">PS312</strain>
    </source>
</reference>
<protein>
    <submittedName>
        <fullName evidence="1">Uncharacterized protein</fullName>
    </submittedName>
</protein>
<gene>
    <name evidence="1" type="primary">WBGene00273063</name>
</gene>
<sequence length="159" mass="18425">YDYINGKKHSEANEANVCPQCDKFKSESKASRNDHYVRHHYDIYYSMVRESQFIEGWLNRNLGHAKLGEQSENLFFTWRVVLMCIIGGRRCLHCNGSRSHTGRLRLLKHMQTVRSCANNNVSSFAGIFQAHPDNFSALRTEYTAIPHIGKVKDKKLHQL</sequence>
<name>A0A2A6C7Q8_PRIPA</name>
<dbReference type="Proteomes" id="UP000005239">
    <property type="component" value="Unassembled WGS sequence"/>
</dbReference>
<accession>A0A2A6C7Q8</accession>
<reference evidence="2" key="1">
    <citation type="journal article" date="2008" name="Nat. Genet.">
        <title>The Pristionchus pacificus genome provides a unique perspective on nematode lifestyle and parasitism.</title>
        <authorList>
            <person name="Dieterich C."/>
            <person name="Clifton S.W."/>
            <person name="Schuster L.N."/>
            <person name="Chinwalla A."/>
            <person name="Delehaunty K."/>
            <person name="Dinkelacker I."/>
            <person name="Fulton L."/>
            <person name="Fulton R."/>
            <person name="Godfrey J."/>
            <person name="Minx P."/>
            <person name="Mitreva M."/>
            <person name="Roeseler W."/>
            <person name="Tian H."/>
            <person name="Witte H."/>
            <person name="Yang S.P."/>
            <person name="Wilson R.K."/>
            <person name="Sommer R.J."/>
        </authorList>
    </citation>
    <scope>NUCLEOTIDE SEQUENCE [LARGE SCALE GENOMIC DNA]</scope>
    <source>
        <strain evidence="2">PS312</strain>
    </source>
</reference>
<proteinExistence type="predicted"/>
<keyword evidence="2" id="KW-1185">Reference proteome</keyword>
<evidence type="ECO:0000313" key="2">
    <source>
        <dbReference type="Proteomes" id="UP000005239"/>
    </source>
</evidence>